<sequence length="177" mass="19853">MAPTTTTKTVEEPPKSQPQSQSQSQSQPQTQQQPKEEDTPADLGSMTDLIDQNTFDQILEMDDDDDDREFSKGIVFGFFDQAESTFEKMEKALEEKKLAELSSLGHFLKGSSATLGLIKVKDACEKIQHFGAGKDETGSTDEPDDEVSLKNIQKTLTQAKKDYKEVEKFLRKYFGES</sequence>
<organism evidence="1 2">
    <name type="scientific">Aspergillus melleus</name>
    <dbReference type="NCBI Taxonomy" id="138277"/>
    <lineage>
        <taxon>Eukaryota</taxon>
        <taxon>Fungi</taxon>
        <taxon>Dikarya</taxon>
        <taxon>Ascomycota</taxon>
        <taxon>Pezizomycotina</taxon>
        <taxon>Eurotiomycetes</taxon>
        <taxon>Eurotiomycetidae</taxon>
        <taxon>Eurotiales</taxon>
        <taxon>Aspergillaceae</taxon>
        <taxon>Aspergillus</taxon>
        <taxon>Aspergillus subgen. Circumdati</taxon>
    </lineage>
</organism>
<dbReference type="Proteomes" id="UP001177260">
    <property type="component" value="Unassembled WGS sequence"/>
</dbReference>
<gene>
    <name evidence="1" type="primary">YPD1</name>
    <name evidence="1" type="ORF">N8T08_002165</name>
</gene>
<proteinExistence type="predicted"/>
<reference evidence="1 2" key="1">
    <citation type="journal article" date="2023" name="ACS Omega">
        <title>Identification of the Neoaspergillic Acid Biosynthesis Gene Cluster by Establishing an In Vitro CRISPR-Ribonucleoprotein Genetic System in Aspergillus melleus.</title>
        <authorList>
            <person name="Yuan B."/>
            <person name="Grau M.F."/>
            <person name="Murata R.M."/>
            <person name="Torok T."/>
            <person name="Venkateswaran K."/>
            <person name="Stajich J.E."/>
            <person name="Wang C.C.C."/>
        </authorList>
    </citation>
    <scope>NUCLEOTIDE SEQUENCE [LARGE SCALE GENOMIC DNA]</scope>
    <source>
        <strain evidence="1 2">IMV 1140</strain>
    </source>
</reference>
<evidence type="ECO:0000313" key="2">
    <source>
        <dbReference type="Proteomes" id="UP001177260"/>
    </source>
</evidence>
<evidence type="ECO:0000313" key="1">
    <source>
        <dbReference type="EMBL" id="KAK1138603.1"/>
    </source>
</evidence>
<keyword evidence="2" id="KW-1185">Reference proteome</keyword>
<name>A0ACC3AM69_9EURO</name>
<accession>A0ACC3AM69</accession>
<comment type="caution">
    <text evidence="1">The sequence shown here is derived from an EMBL/GenBank/DDBJ whole genome shotgun (WGS) entry which is preliminary data.</text>
</comment>
<protein>
    <submittedName>
        <fullName evidence="1">Phosphorelay intermediate protein</fullName>
    </submittedName>
</protein>
<dbReference type="EMBL" id="JAOPJF010000139">
    <property type="protein sequence ID" value="KAK1138603.1"/>
    <property type="molecule type" value="Genomic_DNA"/>
</dbReference>